<dbReference type="Proteomes" id="UP001186944">
    <property type="component" value="Unassembled WGS sequence"/>
</dbReference>
<proteinExistence type="predicted"/>
<dbReference type="Gene3D" id="1.20.90.10">
    <property type="entry name" value="Phospholipase A2 domain"/>
    <property type="match status" value="1"/>
</dbReference>
<comment type="caution">
    <text evidence="5">The sequence shown here is derived from an EMBL/GenBank/DDBJ whole genome shotgun (WGS) entry which is preliminary data.</text>
</comment>
<organism evidence="5 6">
    <name type="scientific">Pinctada imbricata</name>
    <name type="common">Atlantic pearl-oyster</name>
    <name type="synonym">Pinctada martensii</name>
    <dbReference type="NCBI Taxonomy" id="66713"/>
    <lineage>
        <taxon>Eukaryota</taxon>
        <taxon>Metazoa</taxon>
        <taxon>Spiralia</taxon>
        <taxon>Lophotrochozoa</taxon>
        <taxon>Mollusca</taxon>
        <taxon>Bivalvia</taxon>
        <taxon>Autobranchia</taxon>
        <taxon>Pteriomorphia</taxon>
        <taxon>Pterioida</taxon>
        <taxon>Pterioidea</taxon>
        <taxon>Pteriidae</taxon>
        <taxon>Pinctada</taxon>
    </lineage>
</organism>
<dbReference type="GO" id="GO:0006644">
    <property type="term" value="P:phospholipid metabolic process"/>
    <property type="evidence" value="ECO:0007669"/>
    <property type="project" value="InterPro"/>
</dbReference>
<reference evidence="5" key="1">
    <citation type="submission" date="2019-08" db="EMBL/GenBank/DDBJ databases">
        <title>The improved chromosome-level genome for the pearl oyster Pinctada fucata martensii using PacBio sequencing and Hi-C.</title>
        <authorList>
            <person name="Zheng Z."/>
        </authorList>
    </citation>
    <scope>NUCLEOTIDE SEQUENCE</scope>
    <source>
        <strain evidence="5">ZZ-2019</strain>
        <tissue evidence="5">Adductor muscle</tissue>
    </source>
</reference>
<feature type="compositionally biased region" description="Basic and acidic residues" evidence="3">
    <location>
        <begin position="13"/>
        <end position="31"/>
    </location>
</feature>
<dbReference type="EMBL" id="VSWD01000013">
    <property type="protein sequence ID" value="KAK3084402.1"/>
    <property type="molecule type" value="Genomic_DNA"/>
</dbReference>
<comment type="subcellular location">
    <subcellularLocation>
        <location evidence="1">Secreted</location>
    </subcellularLocation>
</comment>
<feature type="domain" description="Phospholipase A2-like central" evidence="4">
    <location>
        <begin position="40"/>
        <end position="135"/>
    </location>
</feature>
<keyword evidence="6" id="KW-1185">Reference proteome</keyword>
<dbReference type="Pfam" id="PF05826">
    <property type="entry name" value="Phospholip_A2_2"/>
    <property type="match status" value="1"/>
</dbReference>
<evidence type="ECO:0000313" key="5">
    <source>
        <dbReference type="EMBL" id="KAK3084402.1"/>
    </source>
</evidence>
<dbReference type="PANTHER" id="PTHR12253">
    <property type="entry name" value="RH14732P"/>
    <property type="match status" value="1"/>
</dbReference>
<dbReference type="CDD" id="cd04704">
    <property type="entry name" value="PLA2_bee_venom_like"/>
    <property type="match status" value="1"/>
</dbReference>
<keyword evidence="2" id="KW-0964">Secreted</keyword>
<evidence type="ECO:0000259" key="4">
    <source>
        <dbReference type="Pfam" id="PF05826"/>
    </source>
</evidence>
<accession>A0AA88XWH5</accession>
<dbReference type="AlphaFoldDB" id="A0AA88XWH5"/>
<evidence type="ECO:0000256" key="2">
    <source>
        <dbReference type="ARBA" id="ARBA00022525"/>
    </source>
</evidence>
<dbReference type="PROSITE" id="PS00118">
    <property type="entry name" value="PA2_HIS"/>
    <property type="match status" value="1"/>
</dbReference>
<evidence type="ECO:0000313" key="6">
    <source>
        <dbReference type="Proteomes" id="UP001186944"/>
    </source>
</evidence>
<dbReference type="SUPFAM" id="SSF48619">
    <property type="entry name" value="Phospholipase A2, PLA2"/>
    <property type="match status" value="1"/>
</dbReference>
<feature type="region of interest" description="Disordered" evidence="3">
    <location>
        <begin position="1"/>
        <end position="37"/>
    </location>
</feature>
<protein>
    <recommendedName>
        <fullName evidence="4">Phospholipase A2-like central domain-containing protein</fullName>
    </recommendedName>
</protein>
<evidence type="ECO:0000256" key="1">
    <source>
        <dbReference type="ARBA" id="ARBA00004613"/>
    </source>
</evidence>
<dbReference type="InterPro" id="IPR016090">
    <property type="entry name" value="PLA2-like_dom"/>
</dbReference>
<evidence type="ECO:0000256" key="3">
    <source>
        <dbReference type="SAM" id="MobiDB-lite"/>
    </source>
</evidence>
<dbReference type="GO" id="GO:0004623">
    <property type="term" value="F:phospholipase A2 activity"/>
    <property type="evidence" value="ECO:0007669"/>
    <property type="project" value="InterPro"/>
</dbReference>
<dbReference type="GO" id="GO:0005576">
    <property type="term" value="C:extracellular region"/>
    <property type="evidence" value="ECO:0007669"/>
    <property type="project" value="UniProtKB-SubCell"/>
</dbReference>
<name>A0AA88XWH5_PINIB</name>
<dbReference type="InterPro" id="IPR033113">
    <property type="entry name" value="PLA2_histidine"/>
</dbReference>
<sequence length="175" mass="19771">MDVQVKNYLNTKNRRDSNSSEKPFAPEKTGEPEGGLGVGIFPGTKWCGLGNDASSYDDLGKFNVTDACCREHDHCPYFIDHFETKYNYQNPYPWTLSHCDCDNKLYGCLKKANTSASDEVGKLFFGLLNVHCFTFQEGEYCAKSHFSGLYCEEKGYGERAVTQTFPHQWGEDILG</sequence>
<dbReference type="GO" id="GO:0050482">
    <property type="term" value="P:arachidonate secretion"/>
    <property type="evidence" value="ECO:0007669"/>
    <property type="project" value="InterPro"/>
</dbReference>
<dbReference type="InterPro" id="IPR036444">
    <property type="entry name" value="PLipase_A2_dom_sf"/>
</dbReference>
<gene>
    <name evidence="5" type="ORF">FSP39_012958</name>
</gene>